<feature type="transmembrane region" description="Helical" evidence="1">
    <location>
        <begin position="110"/>
        <end position="134"/>
    </location>
</feature>
<keyword evidence="1" id="KW-1133">Transmembrane helix</keyword>
<proteinExistence type="predicted"/>
<evidence type="ECO:0000313" key="3">
    <source>
        <dbReference type="EMBL" id="KAF9467737.1"/>
    </source>
</evidence>
<dbReference type="Proteomes" id="UP000807353">
    <property type="component" value="Unassembled WGS sequence"/>
</dbReference>
<gene>
    <name evidence="3" type="ORF">BDZ94DRAFT_1155386</name>
</gene>
<feature type="transmembrane region" description="Helical" evidence="1">
    <location>
        <begin position="73"/>
        <end position="98"/>
    </location>
</feature>
<dbReference type="Pfam" id="PF20152">
    <property type="entry name" value="DUF6534"/>
    <property type="match status" value="1"/>
</dbReference>
<protein>
    <recommendedName>
        <fullName evidence="2">DUF6534 domain-containing protein</fullName>
    </recommendedName>
</protein>
<dbReference type="AlphaFoldDB" id="A0A9P6CIT6"/>
<dbReference type="PANTHER" id="PTHR40465:SF1">
    <property type="entry name" value="DUF6534 DOMAIN-CONTAINING PROTEIN"/>
    <property type="match status" value="1"/>
</dbReference>
<dbReference type="PANTHER" id="PTHR40465">
    <property type="entry name" value="CHROMOSOME 1, WHOLE GENOME SHOTGUN SEQUENCE"/>
    <property type="match status" value="1"/>
</dbReference>
<feature type="transmembrane region" description="Helical" evidence="1">
    <location>
        <begin position="146"/>
        <end position="169"/>
    </location>
</feature>
<name>A0A9P6CIT6_9AGAR</name>
<feature type="domain" description="DUF6534" evidence="2">
    <location>
        <begin position="153"/>
        <end position="199"/>
    </location>
</feature>
<dbReference type="OrthoDB" id="2536347at2759"/>
<evidence type="ECO:0000259" key="2">
    <source>
        <dbReference type="Pfam" id="PF20152"/>
    </source>
</evidence>
<evidence type="ECO:0000313" key="4">
    <source>
        <dbReference type="Proteomes" id="UP000807353"/>
    </source>
</evidence>
<dbReference type="InterPro" id="IPR045339">
    <property type="entry name" value="DUF6534"/>
</dbReference>
<sequence>ILGHLASWGVQGILCVQAYQYYLAFPKDRLFIKVLVYTVFTLEVVQSILMTRDAFDTFVLGFADVFALNKIRLLWFSVPILGAIVGSICRVFLIYRLYILSRSWVPTSLAIMLALVAAVTALLTGAQFVTAWTFNHIHEDKSYVLVGLWNGSSAACDIMIAACMVYYLLHQKADFKRTHARITSLIVVTVETGIITGWFCSSVFVSF</sequence>
<comment type="caution">
    <text evidence="3">The sequence shown here is derived from an EMBL/GenBank/DDBJ whole genome shotgun (WGS) entry which is preliminary data.</text>
</comment>
<feature type="transmembrane region" description="Helical" evidence="1">
    <location>
        <begin position="30"/>
        <end position="49"/>
    </location>
</feature>
<keyword evidence="1" id="KW-0472">Membrane</keyword>
<organism evidence="3 4">
    <name type="scientific">Collybia nuda</name>
    <dbReference type="NCBI Taxonomy" id="64659"/>
    <lineage>
        <taxon>Eukaryota</taxon>
        <taxon>Fungi</taxon>
        <taxon>Dikarya</taxon>
        <taxon>Basidiomycota</taxon>
        <taxon>Agaricomycotina</taxon>
        <taxon>Agaricomycetes</taxon>
        <taxon>Agaricomycetidae</taxon>
        <taxon>Agaricales</taxon>
        <taxon>Tricholomatineae</taxon>
        <taxon>Clitocybaceae</taxon>
        <taxon>Collybia</taxon>
    </lineage>
</organism>
<reference evidence="3" key="1">
    <citation type="submission" date="2020-11" db="EMBL/GenBank/DDBJ databases">
        <authorList>
            <consortium name="DOE Joint Genome Institute"/>
            <person name="Ahrendt S."/>
            <person name="Riley R."/>
            <person name="Andreopoulos W."/>
            <person name="Labutti K."/>
            <person name="Pangilinan J."/>
            <person name="Ruiz-Duenas F.J."/>
            <person name="Barrasa J.M."/>
            <person name="Sanchez-Garcia M."/>
            <person name="Camarero S."/>
            <person name="Miyauchi S."/>
            <person name="Serrano A."/>
            <person name="Linde D."/>
            <person name="Babiker R."/>
            <person name="Drula E."/>
            <person name="Ayuso-Fernandez I."/>
            <person name="Pacheco R."/>
            <person name="Padilla G."/>
            <person name="Ferreira P."/>
            <person name="Barriuso J."/>
            <person name="Kellner H."/>
            <person name="Castanera R."/>
            <person name="Alfaro M."/>
            <person name="Ramirez L."/>
            <person name="Pisabarro A.G."/>
            <person name="Kuo A."/>
            <person name="Tritt A."/>
            <person name="Lipzen A."/>
            <person name="He G."/>
            <person name="Yan M."/>
            <person name="Ng V."/>
            <person name="Cullen D."/>
            <person name="Martin F."/>
            <person name="Rosso M.-N."/>
            <person name="Henrissat B."/>
            <person name="Hibbett D."/>
            <person name="Martinez A.T."/>
            <person name="Grigoriev I.V."/>
        </authorList>
    </citation>
    <scope>NUCLEOTIDE SEQUENCE</scope>
    <source>
        <strain evidence="3">CBS 247.69</strain>
    </source>
</reference>
<feature type="non-terminal residue" evidence="3">
    <location>
        <position position="1"/>
    </location>
</feature>
<feature type="transmembrane region" description="Helical" evidence="1">
    <location>
        <begin position="181"/>
        <end position="205"/>
    </location>
</feature>
<evidence type="ECO:0000256" key="1">
    <source>
        <dbReference type="SAM" id="Phobius"/>
    </source>
</evidence>
<dbReference type="EMBL" id="MU150235">
    <property type="protein sequence ID" value="KAF9467737.1"/>
    <property type="molecule type" value="Genomic_DNA"/>
</dbReference>
<keyword evidence="1" id="KW-0812">Transmembrane</keyword>
<accession>A0A9P6CIT6</accession>
<keyword evidence="4" id="KW-1185">Reference proteome</keyword>